<dbReference type="InterPro" id="IPR036869">
    <property type="entry name" value="J_dom_sf"/>
</dbReference>
<evidence type="ECO:0000256" key="6">
    <source>
        <dbReference type="ARBA" id="ARBA00022989"/>
    </source>
</evidence>
<dbReference type="SMART" id="SM00973">
    <property type="entry name" value="Sec63"/>
    <property type="match status" value="1"/>
</dbReference>
<dbReference type="InterPro" id="IPR001623">
    <property type="entry name" value="DnaJ_domain"/>
</dbReference>
<proteinExistence type="predicted"/>
<dbReference type="RefSeq" id="XP_033463978.1">
    <property type="nucleotide sequence ID" value="XM_033603592.1"/>
</dbReference>
<dbReference type="SUPFAM" id="SSF46565">
    <property type="entry name" value="Chaperone J-domain"/>
    <property type="match status" value="1"/>
</dbReference>
<dbReference type="GeneID" id="54361392"/>
<dbReference type="PANTHER" id="PTHR24075:SF0">
    <property type="entry name" value="TRANSLOCATION PROTEIN SEC63 HOMOLOG"/>
    <property type="match status" value="1"/>
</dbReference>
<feature type="transmembrane region" description="Helical" evidence="10">
    <location>
        <begin position="12"/>
        <end position="34"/>
    </location>
</feature>
<organism evidence="13">
    <name type="scientific">Dissoconium aciculare CBS 342.82</name>
    <dbReference type="NCBI Taxonomy" id="1314786"/>
    <lineage>
        <taxon>Eukaryota</taxon>
        <taxon>Fungi</taxon>
        <taxon>Dikarya</taxon>
        <taxon>Ascomycota</taxon>
        <taxon>Pezizomycotina</taxon>
        <taxon>Dothideomycetes</taxon>
        <taxon>Dothideomycetidae</taxon>
        <taxon>Mycosphaerellales</taxon>
        <taxon>Dissoconiaceae</taxon>
        <taxon>Dissoconium</taxon>
    </lineage>
</organism>
<keyword evidence="7 10" id="KW-0472">Membrane</keyword>
<dbReference type="Pfam" id="PF00226">
    <property type="entry name" value="DnaJ"/>
    <property type="match status" value="1"/>
</dbReference>
<dbReference type="InterPro" id="IPR004179">
    <property type="entry name" value="Sec63-dom"/>
</dbReference>
<keyword evidence="2" id="KW-0813">Transport</keyword>
<feature type="compositionally biased region" description="Acidic residues" evidence="9">
    <location>
        <begin position="626"/>
        <end position="639"/>
    </location>
</feature>
<dbReference type="FunFam" id="1.10.287.110:FF:000039">
    <property type="entry name" value="Protein translocation complex component (Npl1)"/>
    <property type="match status" value="1"/>
</dbReference>
<keyword evidence="5" id="KW-0653">Protein transport</keyword>
<keyword evidence="12" id="KW-1185">Reference proteome</keyword>
<dbReference type="Gene3D" id="2.60.40.150">
    <property type="entry name" value="C2 domain"/>
    <property type="match status" value="1"/>
</dbReference>
<protein>
    <recommendedName>
        <fullName evidence="11">J domain-containing protein</fullName>
    </recommendedName>
</protein>
<feature type="transmembrane region" description="Helical" evidence="10">
    <location>
        <begin position="205"/>
        <end position="227"/>
    </location>
</feature>
<evidence type="ECO:0000256" key="7">
    <source>
        <dbReference type="ARBA" id="ARBA00023136"/>
    </source>
</evidence>
<keyword evidence="4" id="KW-0256">Endoplasmic reticulum</keyword>
<dbReference type="Gene3D" id="1.10.3380.10">
    <property type="entry name" value="Sec63 N-terminal domain-like domain"/>
    <property type="match status" value="1"/>
</dbReference>
<evidence type="ECO:0000259" key="11">
    <source>
        <dbReference type="PROSITE" id="PS50076"/>
    </source>
</evidence>
<feature type="region of interest" description="Disordered" evidence="9">
    <location>
        <begin position="624"/>
        <end position="706"/>
    </location>
</feature>
<evidence type="ECO:0000256" key="5">
    <source>
        <dbReference type="ARBA" id="ARBA00022927"/>
    </source>
</evidence>
<dbReference type="CDD" id="cd06257">
    <property type="entry name" value="DnaJ"/>
    <property type="match status" value="1"/>
</dbReference>
<name>A0A6J3MJ41_9PEZI</name>
<dbReference type="Proteomes" id="UP000504637">
    <property type="component" value="Unplaced"/>
</dbReference>
<reference evidence="13" key="1">
    <citation type="submission" date="2020-01" db="EMBL/GenBank/DDBJ databases">
        <authorList>
            <consortium name="DOE Joint Genome Institute"/>
            <person name="Haridas S."/>
            <person name="Albert R."/>
            <person name="Binder M."/>
            <person name="Bloem J."/>
            <person name="Labutti K."/>
            <person name="Salamov A."/>
            <person name="Andreopoulos B."/>
            <person name="Baker S.E."/>
            <person name="Barry K."/>
            <person name="Bills G."/>
            <person name="Bluhm B.H."/>
            <person name="Cannon C."/>
            <person name="Castanera R."/>
            <person name="Culley D.E."/>
            <person name="Daum C."/>
            <person name="Ezra D."/>
            <person name="Gonzalez J.B."/>
            <person name="Henrissat B."/>
            <person name="Kuo A."/>
            <person name="Liang C."/>
            <person name="Lipzen A."/>
            <person name="Lutzoni F."/>
            <person name="Magnuson J."/>
            <person name="Mondo S."/>
            <person name="Nolan M."/>
            <person name="Ohm R."/>
            <person name="Pangilinan J."/>
            <person name="Park H.-J."/>
            <person name="Ramirez L."/>
            <person name="Alfaro M."/>
            <person name="Sun H."/>
            <person name="Tritt A."/>
            <person name="Yoshinaga Y."/>
            <person name="Zwiers L.-H."/>
            <person name="Turgeon B.G."/>
            <person name="Goodwin S.B."/>
            <person name="Spatafora J.W."/>
            <person name="Crous P.W."/>
            <person name="Grigoriev I.V."/>
        </authorList>
    </citation>
    <scope>NUCLEOTIDE SEQUENCE</scope>
    <source>
        <strain evidence="13">CBS 342.82</strain>
    </source>
</reference>
<gene>
    <name evidence="13" type="ORF">K489DRAFT_375023</name>
</gene>
<dbReference type="SMART" id="SM00271">
    <property type="entry name" value="DnaJ"/>
    <property type="match status" value="1"/>
</dbReference>
<dbReference type="AlphaFoldDB" id="A0A6J3MJ41"/>
<reference evidence="13" key="3">
    <citation type="submission" date="2025-08" db="UniProtKB">
        <authorList>
            <consortium name="RefSeq"/>
        </authorList>
    </citation>
    <scope>IDENTIFICATION</scope>
    <source>
        <strain evidence="13">CBS 342.82</strain>
    </source>
</reference>
<feature type="transmembrane region" description="Helical" evidence="10">
    <location>
        <begin position="78"/>
        <end position="99"/>
    </location>
</feature>
<dbReference type="Gene3D" id="1.10.287.110">
    <property type="entry name" value="DnaJ domain"/>
    <property type="match status" value="1"/>
</dbReference>
<evidence type="ECO:0000256" key="3">
    <source>
        <dbReference type="ARBA" id="ARBA00022692"/>
    </source>
</evidence>
<dbReference type="PROSITE" id="PS50076">
    <property type="entry name" value="DNAJ_2"/>
    <property type="match status" value="1"/>
</dbReference>
<evidence type="ECO:0000313" key="13">
    <source>
        <dbReference type="RefSeq" id="XP_033463978.1"/>
    </source>
</evidence>
<dbReference type="SUPFAM" id="SSF81296">
    <property type="entry name" value="E set domains"/>
    <property type="match status" value="1"/>
</dbReference>
<dbReference type="GO" id="GO:0031207">
    <property type="term" value="C:Sec62/Sec63 complex"/>
    <property type="evidence" value="ECO:0007669"/>
    <property type="project" value="TreeGrafter"/>
</dbReference>
<dbReference type="GO" id="GO:0006614">
    <property type="term" value="P:SRP-dependent cotranslational protein targeting to membrane"/>
    <property type="evidence" value="ECO:0007669"/>
    <property type="project" value="TreeGrafter"/>
</dbReference>
<feature type="compositionally biased region" description="Acidic residues" evidence="9">
    <location>
        <begin position="670"/>
        <end position="696"/>
    </location>
</feature>
<evidence type="ECO:0000256" key="4">
    <source>
        <dbReference type="ARBA" id="ARBA00022824"/>
    </source>
</evidence>
<dbReference type="GO" id="GO:0003723">
    <property type="term" value="F:RNA binding"/>
    <property type="evidence" value="ECO:0007669"/>
    <property type="project" value="TreeGrafter"/>
</dbReference>
<dbReference type="PRINTS" id="PR00625">
    <property type="entry name" value="JDOMAIN"/>
</dbReference>
<dbReference type="InterPro" id="IPR035892">
    <property type="entry name" value="C2_domain_sf"/>
</dbReference>
<keyword evidence="3 10" id="KW-0812">Transmembrane</keyword>
<evidence type="ECO:0000256" key="9">
    <source>
        <dbReference type="SAM" id="MobiDB-lite"/>
    </source>
</evidence>
<evidence type="ECO:0000256" key="2">
    <source>
        <dbReference type="ARBA" id="ARBA00022448"/>
    </source>
</evidence>
<evidence type="ECO:0000256" key="10">
    <source>
        <dbReference type="SAM" id="Phobius"/>
    </source>
</evidence>
<dbReference type="GO" id="GO:0006620">
    <property type="term" value="P:post-translational protein targeting to endoplasmic reticulum membrane"/>
    <property type="evidence" value="ECO:0007669"/>
    <property type="project" value="TreeGrafter"/>
</dbReference>
<reference evidence="13" key="2">
    <citation type="submission" date="2020-04" db="EMBL/GenBank/DDBJ databases">
        <authorList>
            <consortium name="NCBI Genome Project"/>
        </authorList>
    </citation>
    <scope>NUCLEOTIDE SEQUENCE</scope>
    <source>
        <strain evidence="13">CBS 342.82</strain>
    </source>
</reference>
<keyword evidence="6 10" id="KW-1133">Transmembrane helix</keyword>
<dbReference type="SUPFAM" id="SSF158702">
    <property type="entry name" value="Sec63 N-terminal domain-like"/>
    <property type="match status" value="1"/>
</dbReference>
<evidence type="ECO:0000313" key="12">
    <source>
        <dbReference type="Proteomes" id="UP000504637"/>
    </source>
</evidence>
<accession>A0A6J3MJ41</accession>
<comment type="subcellular location">
    <subcellularLocation>
        <location evidence="1">Endoplasmic reticulum membrane</location>
        <topology evidence="1">Multi-pass membrane protein</topology>
    </subcellularLocation>
</comment>
<feature type="domain" description="J" evidence="11">
    <location>
        <begin position="107"/>
        <end position="179"/>
    </location>
</feature>
<evidence type="ECO:0000256" key="1">
    <source>
        <dbReference type="ARBA" id="ARBA00004477"/>
    </source>
</evidence>
<dbReference type="OrthoDB" id="1734229at2759"/>
<sequence>MSNEQTYDAEAQYFPFFIVTVTALVTLPLTFSLLRSPTDSSNVAKAGRIESPFRPNHADIIDSQRAKQKRKDLRLKRIVAALLGWALIGYMVYLMVVTARNTPTVWNPYDILKVSLTATEKQINSRYRKLSTTMHPDKRRPNAALNETAELVNDEWVEIVKAYKALTDEDIRNNYILYGHPDGKQSTTFGIALPQFLVAEGSGKYVLIGYGILLGIGLPWLVGKWWYGMQKVTKERILVSSAGNIFRQFKERMEPGDVLGAVSTATEYESILHGVKADAGLGKVEQKLATIGSESALISEQDIKVIAGIEDPVHRKALALLWSYLTRADLDDKTLEAEKYELPPTAMQINDAFTNMCLAYGFTSPVVSSFHLSQSLVQAVPPTKSEGIPLLQLPHITAEIAKKIEKSVITDKTPLTVQKFMALPVEQRQTAAQAAGLPMDNLKSAEDLARRLPFLRVEKAFFKVPGEKYIITSSLVHFVVKARFIPPGTPEKSIPALSEADLLDIDPAENDILAQKAEPERHSIPLAHAPYYTRDHAPRWHLFLADTRQGKIAVPPFTFKVFDKKSFDNEGKPTFNVVTLKMQFAAPPQAGEFRFRMHLISDSYVGFDQSQDVVLDVEDASKAVEVDEDDDISEPEEDSIAGQMAALKGQATADASQPRKIKKVKKAVESDYESDTDEDVDDESDTDTDTDSEAEDEKAKKSKSWF</sequence>
<dbReference type="InterPro" id="IPR014756">
    <property type="entry name" value="Ig_E-set"/>
</dbReference>
<evidence type="ECO:0000256" key="8">
    <source>
        <dbReference type="ARBA" id="ARBA00023186"/>
    </source>
</evidence>
<dbReference type="PANTHER" id="PTHR24075">
    <property type="entry name" value="SEC63 DOMAIN-CONTAINING"/>
    <property type="match status" value="1"/>
</dbReference>
<keyword evidence="8" id="KW-0143">Chaperone</keyword>
<dbReference type="GO" id="GO:0008320">
    <property type="term" value="F:protein transmembrane transporter activity"/>
    <property type="evidence" value="ECO:0007669"/>
    <property type="project" value="TreeGrafter"/>
</dbReference>
<dbReference type="Pfam" id="PF02889">
    <property type="entry name" value="Sec63"/>
    <property type="match status" value="1"/>
</dbReference>